<evidence type="ECO:0000256" key="4">
    <source>
        <dbReference type="ARBA" id="ARBA00022917"/>
    </source>
</evidence>
<keyword evidence="3 5" id="KW-0808">Transferase</keyword>
<evidence type="ECO:0000256" key="1">
    <source>
        <dbReference type="ARBA" id="ARBA00010699"/>
    </source>
</evidence>
<dbReference type="PANTHER" id="PTHR11138">
    <property type="entry name" value="METHIONYL-TRNA FORMYLTRANSFERASE"/>
    <property type="match status" value="1"/>
</dbReference>
<dbReference type="CDD" id="cd08646">
    <property type="entry name" value="FMT_core_Met-tRNA-FMT_N"/>
    <property type="match status" value="1"/>
</dbReference>
<dbReference type="InterPro" id="IPR011034">
    <property type="entry name" value="Formyl_transferase-like_C_sf"/>
</dbReference>
<dbReference type="InterPro" id="IPR044135">
    <property type="entry name" value="Met-tRNA-FMT_C"/>
</dbReference>
<proteinExistence type="inferred from homology"/>
<dbReference type="Gene3D" id="3.40.50.12230">
    <property type="match status" value="1"/>
</dbReference>
<dbReference type="EC" id="2.1.2.9" evidence="2 5"/>
<dbReference type="AlphaFoldDB" id="A0A0H5BWM3"/>
<evidence type="ECO:0000256" key="2">
    <source>
        <dbReference type="ARBA" id="ARBA00012261"/>
    </source>
</evidence>
<dbReference type="PATRIC" id="fig|1594731.3.peg.33"/>
<dbReference type="HAMAP" id="MF_00182">
    <property type="entry name" value="Formyl_trans"/>
    <property type="match status" value="1"/>
</dbReference>
<comment type="catalytic activity">
    <reaction evidence="5">
        <text>L-methionyl-tRNA(fMet) + (6R)-10-formyltetrahydrofolate = N-formyl-L-methionyl-tRNA(fMet) + (6S)-5,6,7,8-tetrahydrofolate + H(+)</text>
        <dbReference type="Rhea" id="RHEA:24380"/>
        <dbReference type="Rhea" id="RHEA-COMP:9952"/>
        <dbReference type="Rhea" id="RHEA-COMP:9953"/>
        <dbReference type="ChEBI" id="CHEBI:15378"/>
        <dbReference type="ChEBI" id="CHEBI:57453"/>
        <dbReference type="ChEBI" id="CHEBI:78530"/>
        <dbReference type="ChEBI" id="CHEBI:78844"/>
        <dbReference type="ChEBI" id="CHEBI:195366"/>
        <dbReference type="EC" id="2.1.2.9"/>
    </reaction>
</comment>
<protein>
    <recommendedName>
        <fullName evidence="2 5">Methionyl-tRNA formyltransferase</fullName>
        <ecNumber evidence="2 5">2.1.2.9</ecNumber>
    </recommendedName>
</protein>
<evidence type="ECO:0000259" key="7">
    <source>
        <dbReference type="Pfam" id="PF02911"/>
    </source>
</evidence>
<dbReference type="InterPro" id="IPR041711">
    <property type="entry name" value="Met-tRNA-FMT_N"/>
</dbReference>
<dbReference type="InterPro" id="IPR005794">
    <property type="entry name" value="Fmt"/>
</dbReference>
<feature type="binding site" evidence="5">
    <location>
        <begin position="115"/>
        <end position="118"/>
    </location>
    <ligand>
        <name>(6S)-5,6,7,8-tetrahydrofolate</name>
        <dbReference type="ChEBI" id="CHEBI:57453"/>
    </ligand>
</feature>
<keyword evidence="4 5" id="KW-0648">Protein biosynthesis</keyword>
<comment type="similarity">
    <text evidence="1 5">Belongs to the Fmt family.</text>
</comment>
<dbReference type="SUPFAM" id="SSF50486">
    <property type="entry name" value="FMT C-terminal domain-like"/>
    <property type="match status" value="1"/>
</dbReference>
<dbReference type="InterPro" id="IPR005793">
    <property type="entry name" value="Formyl_trans_C"/>
</dbReference>
<dbReference type="InterPro" id="IPR036477">
    <property type="entry name" value="Formyl_transf_N_sf"/>
</dbReference>
<evidence type="ECO:0000313" key="8">
    <source>
        <dbReference type="EMBL" id="CEN32004.1"/>
    </source>
</evidence>
<dbReference type="KEGG" id="wca:WEOB_041"/>
<dbReference type="RefSeq" id="WP_281263912.1">
    <property type="nucleotide sequence ID" value="NZ_LN774881.1"/>
</dbReference>
<dbReference type="STRING" id="1594731.WEOB_041"/>
<evidence type="ECO:0000256" key="3">
    <source>
        <dbReference type="ARBA" id="ARBA00022679"/>
    </source>
</evidence>
<keyword evidence="9" id="KW-1185">Reference proteome</keyword>
<dbReference type="Proteomes" id="UP000242753">
    <property type="component" value="Chromosome I"/>
</dbReference>
<evidence type="ECO:0000313" key="9">
    <source>
        <dbReference type="Proteomes" id="UP000242753"/>
    </source>
</evidence>
<dbReference type="CDD" id="cd08704">
    <property type="entry name" value="Met_tRNA_FMT_C"/>
    <property type="match status" value="1"/>
</dbReference>
<dbReference type="Pfam" id="PF00551">
    <property type="entry name" value="Formyl_trans_N"/>
    <property type="match status" value="1"/>
</dbReference>
<feature type="domain" description="Formyl transferase N-terminal" evidence="6">
    <location>
        <begin position="6"/>
        <end position="186"/>
    </location>
</feature>
<dbReference type="PANTHER" id="PTHR11138:SF5">
    <property type="entry name" value="METHIONYL-TRNA FORMYLTRANSFERASE, MITOCHONDRIAL"/>
    <property type="match status" value="1"/>
</dbReference>
<dbReference type="EMBL" id="LN774881">
    <property type="protein sequence ID" value="CEN32004.1"/>
    <property type="molecule type" value="Genomic_DNA"/>
</dbReference>
<accession>A0A0H5BWM3</accession>
<dbReference type="SUPFAM" id="SSF53328">
    <property type="entry name" value="Formyltransferase"/>
    <property type="match status" value="1"/>
</dbReference>
<name>A0A0H5BWM3_9ENTR</name>
<dbReference type="Pfam" id="PF02911">
    <property type="entry name" value="Formyl_trans_C"/>
    <property type="match status" value="1"/>
</dbReference>
<feature type="domain" description="Formyl transferase C-terminal" evidence="7">
    <location>
        <begin position="209"/>
        <end position="306"/>
    </location>
</feature>
<dbReference type="InterPro" id="IPR002376">
    <property type="entry name" value="Formyl_transf_N"/>
</dbReference>
<evidence type="ECO:0000256" key="5">
    <source>
        <dbReference type="HAMAP-Rule" id="MF_00182"/>
    </source>
</evidence>
<dbReference type="GO" id="GO:0004479">
    <property type="term" value="F:methionyl-tRNA formyltransferase activity"/>
    <property type="evidence" value="ECO:0007669"/>
    <property type="project" value="UniProtKB-UniRule"/>
</dbReference>
<comment type="function">
    <text evidence="5">Attaches a formyl group to the free amino group of methionyl-tRNA(fMet). The formyl group appears to play a dual role in the initiator identity of N-formylmethionyl-tRNA by promoting its recognition by IF2 and preventing the misappropriation of this tRNA by the elongation apparatus.</text>
</comment>
<gene>
    <name evidence="5 8" type="primary">fmt</name>
    <name evidence="8" type="ORF">WEOB_041</name>
</gene>
<organism evidence="8 9">
    <name type="scientific">Candidatus Westeberhardia cardiocondylae</name>
    <dbReference type="NCBI Taxonomy" id="1594731"/>
    <lineage>
        <taxon>Bacteria</taxon>
        <taxon>Pseudomonadati</taxon>
        <taxon>Pseudomonadota</taxon>
        <taxon>Gammaproteobacteria</taxon>
        <taxon>Enterobacterales</taxon>
        <taxon>Enterobacteriaceae</taxon>
        <taxon>ant endosymbionts</taxon>
        <taxon>Candidatus Westeberhardia</taxon>
    </lineage>
</organism>
<reference evidence="9" key="1">
    <citation type="submission" date="2015-01" db="EMBL/GenBank/DDBJ databases">
        <authorList>
            <person name="Manzano-Marin A."/>
            <person name="Manzano-Marin A."/>
        </authorList>
    </citation>
    <scope>NUCLEOTIDE SEQUENCE [LARGE SCALE GENOMIC DNA]</scope>
    <source>
        <strain evidence="9">obscurior</strain>
    </source>
</reference>
<dbReference type="GO" id="GO:0005829">
    <property type="term" value="C:cytosol"/>
    <property type="evidence" value="ECO:0007669"/>
    <property type="project" value="TreeGrafter"/>
</dbReference>
<evidence type="ECO:0000259" key="6">
    <source>
        <dbReference type="Pfam" id="PF00551"/>
    </source>
</evidence>
<dbReference type="NCBIfam" id="TIGR00460">
    <property type="entry name" value="fmt"/>
    <property type="match status" value="1"/>
</dbReference>
<sequence>MYKILRIIFAGTPQFSANHLNTLLTKSKHNIVGIFTKPNHSLSRTKTSKNNNVKKLSKKYNINLFQPHSFHKTKKWEKIIKTLNADIMVVVSYGLIIPKKILTIPKFGCINIHASLLPKWRGAAPIQRAILAGDKQTGITIIQMNSKLDQGDILYKKFCNIKYNETTESLYLKLSNIGSTALLKVLEKISNNKIKPTPQNHDLSTYAKKIQKSETKINWNLPAYKLDRYIRAFNPWPISYFLINEKRIKIWEATIDKKISLKKPGTITHINKQGIHVSTGHETLILVRLQTENKKPTHFSDMMNSKKNKWIFIGNILQ</sequence>